<reference evidence="2" key="1">
    <citation type="submission" date="2020-12" db="EMBL/GenBank/DDBJ databases">
        <title>Marinomonas arctica sp. nov., a psychrotolerant bacterium isolated from the Arctic.</title>
        <authorList>
            <person name="Zhang Y."/>
        </authorList>
    </citation>
    <scope>NUCLEOTIDE SEQUENCE</scope>
    <source>
        <strain evidence="2">C1424</strain>
    </source>
</reference>
<dbReference type="RefSeq" id="WP_199469662.1">
    <property type="nucleotide sequence ID" value="NZ_JAEMNX010000022.1"/>
</dbReference>
<feature type="compositionally biased region" description="Acidic residues" evidence="1">
    <location>
        <begin position="30"/>
        <end position="51"/>
    </location>
</feature>
<keyword evidence="3" id="KW-1185">Reference proteome</keyword>
<organism evidence="2 3">
    <name type="scientific">Marinomonas transparens</name>
    <dbReference type="NCBI Taxonomy" id="2795388"/>
    <lineage>
        <taxon>Bacteria</taxon>
        <taxon>Pseudomonadati</taxon>
        <taxon>Pseudomonadota</taxon>
        <taxon>Gammaproteobacteria</taxon>
        <taxon>Oceanospirillales</taxon>
        <taxon>Oceanospirillaceae</taxon>
        <taxon>Marinomonas</taxon>
    </lineage>
</organism>
<evidence type="ECO:0000313" key="2">
    <source>
        <dbReference type="EMBL" id="MBJ7539257.1"/>
    </source>
</evidence>
<gene>
    <name evidence="2" type="ORF">I8J31_16385</name>
</gene>
<sequence>MSEEQLDMIEDQTGGELPDDQKDFLKSLEAEEAIEDLDPEQTQAEEAEQEQQAEKDEQAAKMTALGGLSMIEFTLRRVIHPDFEFTASTKDYAVENLAPVLIKYGALIPAWAVEYEPEIKAAMAVGSLVSEGVSTAKELKAKDAAIAEAKRQSDQQDGDRVAA</sequence>
<comment type="caution">
    <text evidence="2">The sequence shown here is derived from an EMBL/GenBank/DDBJ whole genome shotgun (WGS) entry which is preliminary data.</text>
</comment>
<protein>
    <submittedName>
        <fullName evidence="2">Uncharacterized protein</fullName>
    </submittedName>
</protein>
<feature type="compositionally biased region" description="Acidic residues" evidence="1">
    <location>
        <begin position="1"/>
        <end position="10"/>
    </location>
</feature>
<evidence type="ECO:0000313" key="3">
    <source>
        <dbReference type="Proteomes" id="UP000628710"/>
    </source>
</evidence>
<feature type="compositionally biased region" description="Basic and acidic residues" evidence="1">
    <location>
        <begin position="19"/>
        <end position="29"/>
    </location>
</feature>
<dbReference type="Proteomes" id="UP000628710">
    <property type="component" value="Unassembled WGS sequence"/>
</dbReference>
<evidence type="ECO:0000256" key="1">
    <source>
        <dbReference type="SAM" id="MobiDB-lite"/>
    </source>
</evidence>
<feature type="region of interest" description="Disordered" evidence="1">
    <location>
        <begin position="1"/>
        <end position="58"/>
    </location>
</feature>
<dbReference type="AlphaFoldDB" id="A0A934N315"/>
<dbReference type="EMBL" id="JAEMNX010000022">
    <property type="protein sequence ID" value="MBJ7539257.1"/>
    <property type="molecule type" value="Genomic_DNA"/>
</dbReference>
<proteinExistence type="predicted"/>
<accession>A0A934N315</accession>
<name>A0A934N315_9GAMM</name>